<dbReference type="SMART" id="SM00129">
    <property type="entry name" value="KISc"/>
    <property type="match status" value="1"/>
</dbReference>
<dbReference type="InterPro" id="IPR047241">
    <property type="entry name" value="KIF11-like_kin_motor_dom"/>
</dbReference>
<dbReference type="Pfam" id="PF00225">
    <property type="entry name" value="Kinesin"/>
    <property type="match status" value="1"/>
</dbReference>
<dbReference type="EMBL" id="CP144746">
    <property type="protein sequence ID" value="WVZ56492.1"/>
    <property type="molecule type" value="Genomic_DNA"/>
</dbReference>
<dbReference type="InterPro" id="IPR019821">
    <property type="entry name" value="Kinesin_motor_CS"/>
</dbReference>
<organism evidence="14 15">
    <name type="scientific">Paspalum notatum var. saurae</name>
    <dbReference type="NCBI Taxonomy" id="547442"/>
    <lineage>
        <taxon>Eukaryota</taxon>
        <taxon>Viridiplantae</taxon>
        <taxon>Streptophyta</taxon>
        <taxon>Embryophyta</taxon>
        <taxon>Tracheophyta</taxon>
        <taxon>Spermatophyta</taxon>
        <taxon>Magnoliopsida</taxon>
        <taxon>Liliopsida</taxon>
        <taxon>Poales</taxon>
        <taxon>Poaceae</taxon>
        <taxon>PACMAD clade</taxon>
        <taxon>Panicoideae</taxon>
        <taxon>Andropogonodae</taxon>
        <taxon>Paspaleae</taxon>
        <taxon>Paspalinae</taxon>
        <taxon>Paspalum</taxon>
    </lineage>
</organism>
<dbReference type="Proteomes" id="UP001341281">
    <property type="component" value="Chromosome 02"/>
</dbReference>
<evidence type="ECO:0000256" key="11">
    <source>
        <dbReference type="SAM" id="Coils"/>
    </source>
</evidence>
<dbReference type="GO" id="GO:0008574">
    <property type="term" value="F:plus-end-directed microtubule motor activity"/>
    <property type="evidence" value="ECO:0007669"/>
    <property type="project" value="TreeGrafter"/>
</dbReference>
<keyword evidence="15" id="KW-1185">Reference proteome</keyword>
<keyword evidence="6 10" id="KW-0505">Motor protein</keyword>
<dbReference type="GO" id="GO:0005524">
    <property type="term" value="F:ATP binding"/>
    <property type="evidence" value="ECO:0007669"/>
    <property type="project" value="UniProtKB-UniRule"/>
</dbReference>
<evidence type="ECO:0000256" key="6">
    <source>
        <dbReference type="ARBA" id="ARBA00023175"/>
    </source>
</evidence>
<sequence>MAQTPNPSRRSWVGPAPMPFLTPRAPRRHLEMRWADGGSHASVRRSGVGAVASSGDGERDRAVNVQVVLRCRPLNEEEQRLDVKSVISCNDTNKEVTARLSLFKQPNRTFTFDKVFGPESQQSMIFDHAVAPLVNDVLEGYNCTVFAFGQTGTGKTYTMEGEMKQKVSELPDTAGVIPRAVRHIFDRLEKRKDDYSMKVTFLELYNEEITDLLALEDQSRYPEDRHKRPITLMEDGKGGAVIRGLEEIVVYSPGDIYGLLEHGSARRRTAGTALNKQSSRSHAVFSINIHVKETTVGNEEFMRCGRLNLVDLAGSENIDRSGAREGRAREAGEVNKSLLTLGRVITALVEHSVHVPYRDSKLTRLLRESLGGKAKTCIIATVSPSVHSLEETMATLDYASRAKSIRNKPEANKKTCKSVMLKDLYQEMERMKQDVKASREKNGIYIPHGRFIQDEEEKKTMREKMEHLELSLEKQIKEAEKFKGLYLTEQECRLDFESRNKDLKVNLESWKGKFLDLQEANCRAKMSLREKDFVISNLLHSEHLILERAKDMRNTLENATGDITVLLNKLERHSKTEAQNEGLLSGFQAELDHSLGVLHDTVVGSVCEQHKFLESMNEQTELYFSTKIESANQLQKRIAKAKDMYVSGVQCMKELANTLRQRSIIDSEQMRLNISTHAIAVDNFLAMMVSEAEQVLNDILESTLELKKLLAFSAELQQAGLKRSLTSAQAMSKTSIDFFEDIRIHVSGLIKLMEQNQIERSSKLLEFDNEFKEICVKEEQSALNKITKILSALTAQKTTMVSAFMGQLNERYCEEQKHLKLEMTNLQQVSDNGKNESLAYVGAVESQFQEDMSSHAQLNDQMEGILQQCLKKGGHSVSYWSHTQSSLHDLCMGSIMEVDDFIEERSKENENMFQEKQLFSSQNDAEFHAITSDVLTASKNSLILDHETRNMIETASTTSSDRLELLNEKHSAGAESIRNMANNCLEKDYMANSPIRHRPRELLTKANSLESLEELRASVPDLEAKFRSENHLEEMEKGKQYSDQRTRTPRSPLMPVNKYVERRT</sequence>
<keyword evidence="4 10" id="KW-0547">Nucleotide-binding</keyword>
<comment type="function">
    <text evidence="9">Responsible for microtubule translocation. May be important for the organization of phragmoplast-specific arrays of microtubules. Plays an essential role in stabilizing the mitotic spindle. Required during mitotic cytokinesis.</text>
</comment>
<comment type="subcellular location">
    <subcellularLocation>
        <location evidence="1">Cytoplasm</location>
        <location evidence="1">Cytoskeleton</location>
        <location evidence="1">Spindle</location>
    </subcellularLocation>
</comment>
<dbReference type="InterPro" id="IPR027417">
    <property type="entry name" value="P-loop_NTPase"/>
</dbReference>
<dbReference type="GO" id="GO:0072686">
    <property type="term" value="C:mitotic spindle"/>
    <property type="evidence" value="ECO:0007669"/>
    <property type="project" value="TreeGrafter"/>
</dbReference>
<evidence type="ECO:0000313" key="14">
    <source>
        <dbReference type="EMBL" id="WVZ56492.1"/>
    </source>
</evidence>
<keyword evidence="5 10" id="KW-0067">ATP-binding</keyword>
<dbReference type="GO" id="GO:0007018">
    <property type="term" value="P:microtubule-based movement"/>
    <property type="evidence" value="ECO:0007669"/>
    <property type="project" value="InterPro"/>
</dbReference>
<dbReference type="PROSITE" id="PS00411">
    <property type="entry name" value="KINESIN_MOTOR_1"/>
    <property type="match status" value="1"/>
</dbReference>
<evidence type="ECO:0000256" key="12">
    <source>
        <dbReference type="SAM" id="MobiDB-lite"/>
    </source>
</evidence>
<dbReference type="GO" id="GO:0051231">
    <property type="term" value="P:spindle elongation"/>
    <property type="evidence" value="ECO:0007669"/>
    <property type="project" value="TreeGrafter"/>
</dbReference>
<evidence type="ECO:0000256" key="10">
    <source>
        <dbReference type="PROSITE-ProRule" id="PRU00283"/>
    </source>
</evidence>
<dbReference type="FunFam" id="3.40.850.10:FF:000019">
    <property type="entry name" value="Kinesin-like protein KIN-5D"/>
    <property type="match status" value="1"/>
</dbReference>
<dbReference type="GO" id="GO:0005876">
    <property type="term" value="C:spindle microtubule"/>
    <property type="evidence" value="ECO:0007669"/>
    <property type="project" value="TreeGrafter"/>
</dbReference>
<feature type="binding site" evidence="10">
    <location>
        <begin position="149"/>
        <end position="156"/>
    </location>
    <ligand>
        <name>ATP</name>
        <dbReference type="ChEBI" id="CHEBI:30616"/>
    </ligand>
</feature>
<evidence type="ECO:0000313" key="15">
    <source>
        <dbReference type="Proteomes" id="UP001341281"/>
    </source>
</evidence>
<evidence type="ECO:0000256" key="4">
    <source>
        <dbReference type="ARBA" id="ARBA00022741"/>
    </source>
</evidence>
<accession>A0AAQ3SKW8</accession>
<evidence type="ECO:0000256" key="3">
    <source>
        <dbReference type="ARBA" id="ARBA00022701"/>
    </source>
</evidence>
<protein>
    <recommendedName>
        <fullName evidence="13">Kinesin motor domain-containing protein</fullName>
    </recommendedName>
</protein>
<evidence type="ECO:0000259" key="13">
    <source>
        <dbReference type="PROSITE" id="PS50067"/>
    </source>
</evidence>
<dbReference type="InterPro" id="IPR047149">
    <property type="entry name" value="KIF11-like"/>
</dbReference>
<evidence type="ECO:0000256" key="5">
    <source>
        <dbReference type="ARBA" id="ARBA00022840"/>
    </source>
</evidence>
<dbReference type="Gene3D" id="3.40.850.10">
    <property type="entry name" value="Kinesin motor domain"/>
    <property type="match status" value="1"/>
</dbReference>
<feature type="region of interest" description="Disordered" evidence="12">
    <location>
        <begin position="1028"/>
        <end position="1064"/>
    </location>
</feature>
<dbReference type="AlphaFoldDB" id="A0AAQ3SKW8"/>
<evidence type="ECO:0000256" key="1">
    <source>
        <dbReference type="ARBA" id="ARBA00004186"/>
    </source>
</evidence>
<feature type="coiled-coil region" evidence="11">
    <location>
        <begin position="421"/>
        <end position="478"/>
    </location>
</feature>
<evidence type="ECO:0000256" key="2">
    <source>
        <dbReference type="ARBA" id="ARBA00022490"/>
    </source>
</evidence>
<dbReference type="GO" id="GO:0090307">
    <property type="term" value="P:mitotic spindle assembly"/>
    <property type="evidence" value="ECO:0007669"/>
    <property type="project" value="TreeGrafter"/>
</dbReference>
<dbReference type="InterPro" id="IPR001752">
    <property type="entry name" value="Kinesin_motor_dom"/>
</dbReference>
<comment type="similarity">
    <text evidence="8">Belongs to the TRAFAC class myosin-kinesin ATPase superfamily. Kinesin family. KIN-5/BimC subfamily.</text>
</comment>
<reference evidence="14 15" key="1">
    <citation type="submission" date="2024-02" db="EMBL/GenBank/DDBJ databases">
        <title>High-quality chromosome-scale genome assembly of Pensacola bahiagrass (Paspalum notatum Flugge var. saurae).</title>
        <authorList>
            <person name="Vega J.M."/>
            <person name="Podio M."/>
            <person name="Orjuela J."/>
            <person name="Siena L.A."/>
            <person name="Pessino S.C."/>
            <person name="Combes M.C."/>
            <person name="Mariac C."/>
            <person name="Albertini E."/>
            <person name="Pupilli F."/>
            <person name="Ortiz J.P.A."/>
            <person name="Leblanc O."/>
        </authorList>
    </citation>
    <scope>NUCLEOTIDE SEQUENCE [LARGE SCALE GENOMIC DNA]</scope>
    <source>
        <strain evidence="14">R1</strain>
        <tissue evidence="14">Leaf</tissue>
    </source>
</reference>
<feature type="compositionally biased region" description="Basic and acidic residues" evidence="12">
    <location>
        <begin position="1028"/>
        <end position="1046"/>
    </location>
</feature>
<gene>
    <name evidence="14" type="ORF">U9M48_007012</name>
</gene>
<keyword evidence="7" id="KW-0206">Cytoskeleton</keyword>
<feature type="domain" description="Kinesin motor" evidence="13">
    <location>
        <begin position="64"/>
        <end position="405"/>
    </location>
</feature>
<dbReference type="PRINTS" id="PR00380">
    <property type="entry name" value="KINESINHEAVY"/>
</dbReference>
<dbReference type="SUPFAM" id="SSF52540">
    <property type="entry name" value="P-loop containing nucleoside triphosphate hydrolases"/>
    <property type="match status" value="1"/>
</dbReference>
<evidence type="ECO:0000256" key="8">
    <source>
        <dbReference type="ARBA" id="ARBA00034704"/>
    </source>
</evidence>
<evidence type="ECO:0000256" key="9">
    <source>
        <dbReference type="ARBA" id="ARBA00046159"/>
    </source>
</evidence>
<keyword evidence="11" id="KW-0175">Coiled coil</keyword>
<dbReference type="CDD" id="cd01364">
    <property type="entry name" value="KISc_BimC_Eg5"/>
    <property type="match status" value="1"/>
</dbReference>
<dbReference type="InterPro" id="IPR036961">
    <property type="entry name" value="Kinesin_motor_dom_sf"/>
</dbReference>
<keyword evidence="2" id="KW-0963">Cytoplasm</keyword>
<feature type="region of interest" description="Disordered" evidence="12">
    <location>
        <begin position="1"/>
        <end position="23"/>
    </location>
</feature>
<evidence type="ECO:0000256" key="7">
    <source>
        <dbReference type="ARBA" id="ARBA00023212"/>
    </source>
</evidence>
<dbReference type="PANTHER" id="PTHR47970:SF32">
    <property type="entry name" value="KINESIN-LIKE PROTEIN KIN-5B"/>
    <property type="match status" value="1"/>
</dbReference>
<proteinExistence type="inferred from homology"/>
<name>A0AAQ3SKW8_PASNO</name>
<dbReference type="PANTHER" id="PTHR47970">
    <property type="entry name" value="KINESIN-LIKE PROTEIN KIF11"/>
    <property type="match status" value="1"/>
</dbReference>
<dbReference type="GO" id="GO:0008017">
    <property type="term" value="F:microtubule binding"/>
    <property type="evidence" value="ECO:0007669"/>
    <property type="project" value="InterPro"/>
</dbReference>
<keyword evidence="3" id="KW-0493">Microtubule</keyword>
<dbReference type="PROSITE" id="PS50067">
    <property type="entry name" value="KINESIN_MOTOR_2"/>
    <property type="match status" value="1"/>
</dbReference>